<dbReference type="Pfam" id="PF13558">
    <property type="entry name" value="SbcC_Walker_B"/>
    <property type="match status" value="1"/>
</dbReference>
<gene>
    <name evidence="2" type="ORF">CAI16_12730</name>
</gene>
<feature type="coiled-coil region" evidence="1">
    <location>
        <begin position="884"/>
        <end position="951"/>
    </location>
</feature>
<feature type="coiled-coil region" evidence="1">
    <location>
        <begin position="744"/>
        <end position="836"/>
    </location>
</feature>
<proteinExistence type="predicted"/>
<dbReference type="EMBL" id="NFZX01000027">
    <property type="protein sequence ID" value="RFA34080.1"/>
    <property type="molecule type" value="Genomic_DNA"/>
</dbReference>
<dbReference type="InterPro" id="IPR013496">
    <property type="entry name" value="CHP02680"/>
</dbReference>
<comment type="caution">
    <text evidence="2">The sequence shown here is derived from an EMBL/GenBank/DDBJ whole genome shotgun (WGS) entry which is preliminary data.</text>
</comment>
<feature type="coiled-coil region" evidence="1">
    <location>
        <begin position="243"/>
        <end position="344"/>
    </location>
</feature>
<evidence type="ECO:0000313" key="3">
    <source>
        <dbReference type="Proteomes" id="UP000256488"/>
    </source>
</evidence>
<organism evidence="2 3">
    <name type="scientific">Virgibacillus dokdonensis</name>
    <dbReference type="NCBI Taxonomy" id="302167"/>
    <lineage>
        <taxon>Bacteria</taxon>
        <taxon>Bacillati</taxon>
        <taxon>Bacillota</taxon>
        <taxon>Bacilli</taxon>
        <taxon>Bacillales</taxon>
        <taxon>Bacillaceae</taxon>
        <taxon>Virgibacillus</taxon>
    </lineage>
</organism>
<feature type="coiled-coil region" evidence="1">
    <location>
        <begin position="388"/>
        <end position="415"/>
    </location>
</feature>
<dbReference type="InterPro" id="IPR027417">
    <property type="entry name" value="P-loop_NTPase"/>
</dbReference>
<name>A0A3E0WM81_9BACI</name>
<keyword evidence="1" id="KW-0175">Coiled coil</keyword>
<accession>A0A3E0WM81</accession>
<sequence length="1391" mass="164449">MWKKGCLCMSKNKWELHRAGLLNFWYYDDEIFQFADGKLLLRGSNGSGKSVTMQSILPVLLDGKKSPDRLDPFGSKARKMEDYLLGEKDIVDRDERTGYLFIEYKRKNTGQYITTGIGMQARRHKSMTTWYFVITDNRRINEDIFLYETERHAGETQQIPLSRVQLENRVGEGGHVVRTQTEYMQLVNKYIFGFEEIDAFEDLIKLLIQLRSPKLSKDFKPTVIYEILEAALPPLTDEDLRHLSDTIEHMDQTKQQIEQLEREQQALNKLINRYDDYNTYMITAAAHEYMDTKKQFAKKMNEMKEKEQVEGQLETEISQLHERNRILQQEKDILEKKEERLRHHKVWNLEKDLTHEQQVLEEIHADVARKQNHVSEKKRLELQTGDKITALEAENEVVKEEIKDALEDLQLAAEAASFLQHEVNEQDFKRYEMRAFNFTVWRQEAETHYQLLDTITEEVRTYEQLKKQLVEFQKRLADSSLQLDTVRQEEKDWQNVFEEDKQKKLSDIYQWAEANDFLAIEEETLQKTAREMEQLYEENTFEDIRQLYVQRSTAYQMGKNERIATYKGNLSLIQDALQEKEIERAMWQNKRDPEPPHQKEKTKQAREKLKDNQYAFAPFYEVVEFQDHVPEEMCKQLEAILLDAGILNSLIAEHGTPLHHDRIIQPNPQMMAHTLADYLKPDIDHEQSVSEQLVDDVLRSIVFEEQLETGSFSISEDGKYRIGLLEGHTEPVDVVRYIGKNARKRYREEMIAQIEKEIQDLQQQMQELETKISDSEKSVAKARVAIDRFPDDKDLQVSYTKMKEKQFERKQLQKELERMDTEMQGTNRNYQEKKRILDQKTRDLNITFSLEGYIEAKQEMRQYEKTLSSLVTSHKTFLLQQESIFQAKDRLSQMIAEVDELNGELNVLADKKAKVAGNIKQIEQQLDMHGVADVRKQIREVQQSLQEIGKEYLDNQASIPKKEATRDMLQQQIQVGKQQLTFLEKMMEAWEDTFVKEMKYQFIAFPASYETNEVCAKWILQNYKHWLKEKNLTTIEGQLTSVYYEQHSNLMEYRMSDVQVQAENYPWMDHDWIDEQLLKIQYWKEKATRRLIQLDYQGKRVDPYVVSEKLEEDRLQQQHLLDDQDRKLYEEILFDSVGKKLRSRISRAQQWTEKMDKLMAESDSSSGLSFSIKWKPRTAESEAELDTKELVDLLRRDSRLLKETDMLKVMDHFRSRIARAKELVEIKGEGSTLLQVLKDVLDYRNWFSFVLSYKRKGEPKRELSNHAFYQFSGGEKAMAMYIPLFTACYSRYKEAANTAPYIISLDEAFAGVDEANISVMFRLVEELGFNYMMNSQVLWGDYETISNLAIYELVRPKNQDFVTVIRYHWDGNRRSLVINDTEEEETTTLHV</sequence>
<evidence type="ECO:0000256" key="1">
    <source>
        <dbReference type="SAM" id="Coils"/>
    </source>
</evidence>
<evidence type="ECO:0000313" key="2">
    <source>
        <dbReference type="EMBL" id="RFA34080.1"/>
    </source>
</evidence>
<dbReference type="NCBIfam" id="TIGR02680">
    <property type="entry name" value="TIGR02680 family protein"/>
    <property type="match status" value="1"/>
</dbReference>
<dbReference type="Gene3D" id="3.40.50.300">
    <property type="entry name" value="P-loop containing nucleotide triphosphate hydrolases"/>
    <property type="match status" value="2"/>
</dbReference>
<feature type="coiled-coil region" evidence="1">
    <location>
        <begin position="455"/>
        <end position="489"/>
    </location>
</feature>
<dbReference type="Proteomes" id="UP000256488">
    <property type="component" value="Unassembled WGS sequence"/>
</dbReference>
<dbReference type="SUPFAM" id="SSF52540">
    <property type="entry name" value="P-loop containing nucleoside triphosphate hydrolases"/>
    <property type="match status" value="1"/>
</dbReference>
<protein>
    <submittedName>
        <fullName evidence="2">TIGR02680 family protein</fullName>
    </submittedName>
</protein>
<reference evidence="2 3" key="1">
    <citation type="submission" date="2017-05" db="EMBL/GenBank/DDBJ databases">
        <title>Virgibacillus sp. AK90 isolated from a saltern of Kakinada, India.</title>
        <authorList>
            <person name="Gupta V."/>
            <person name="Sidhu C."/>
            <person name="Korpole S."/>
            <person name="Pinnaka A.K."/>
        </authorList>
    </citation>
    <scope>NUCLEOTIDE SEQUENCE [LARGE SCALE GENOMIC DNA]</scope>
    <source>
        <strain evidence="2 3">AK90</strain>
    </source>
</reference>